<dbReference type="AlphaFoldDB" id="A0A1D8P8P7"/>
<name>A0A1D8P8P7_9FLAO</name>
<gene>
    <name evidence="1" type="ORF">LPB138_09755</name>
</gene>
<dbReference type="KEGG" id="lul:LPB138_09755"/>
<organism evidence="1 2">
    <name type="scientific">Urechidicola croceus</name>
    <dbReference type="NCBI Taxonomy" id="1850246"/>
    <lineage>
        <taxon>Bacteria</taxon>
        <taxon>Pseudomonadati</taxon>
        <taxon>Bacteroidota</taxon>
        <taxon>Flavobacteriia</taxon>
        <taxon>Flavobacteriales</taxon>
        <taxon>Flavobacteriaceae</taxon>
        <taxon>Urechidicola</taxon>
    </lineage>
</organism>
<dbReference type="STRING" id="1850246.LPB138_09755"/>
<protein>
    <recommendedName>
        <fullName evidence="3">Lipoprotein</fullName>
    </recommendedName>
</protein>
<evidence type="ECO:0000313" key="1">
    <source>
        <dbReference type="EMBL" id="AOW20939.1"/>
    </source>
</evidence>
<dbReference type="OrthoDB" id="1447646at2"/>
<reference evidence="1 2" key="1">
    <citation type="submission" date="2016-10" db="EMBL/GenBank/DDBJ databases">
        <title>Lutibacter sp. LPB0138, isolated from marine gastropod.</title>
        <authorList>
            <person name="Kim E."/>
            <person name="Yi H."/>
        </authorList>
    </citation>
    <scope>NUCLEOTIDE SEQUENCE [LARGE SCALE GENOMIC DNA]</scope>
    <source>
        <strain evidence="1 2">LPB0138</strain>
    </source>
</reference>
<proteinExistence type="predicted"/>
<sequence length="175" mass="19960">MKTLSHILFIFLIIGCKAKSTNVITEQQEFKAMSNCPNDGVCTVELIPNSSLILKEDTIGSIYTNIVEGEKTIFKFSFKRNEDKMNVDGHYFEEVYAEFDSNLNDLDIENEQLKDVKLLFNRVCYCKGSAGFYPIKNGKLTLKKIDDKTINILLDFKVDEVPQVITSLNETLILE</sequence>
<dbReference type="PROSITE" id="PS51257">
    <property type="entry name" value="PROKAR_LIPOPROTEIN"/>
    <property type="match status" value="1"/>
</dbReference>
<dbReference type="EMBL" id="CP017478">
    <property type="protein sequence ID" value="AOW20939.1"/>
    <property type="molecule type" value="Genomic_DNA"/>
</dbReference>
<accession>A0A1D8P8P7</accession>
<dbReference type="Proteomes" id="UP000176050">
    <property type="component" value="Chromosome"/>
</dbReference>
<evidence type="ECO:0008006" key="3">
    <source>
        <dbReference type="Google" id="ProtNLM"/>
    </source>
</evidence>
<dbReference type="RefSeq" id="WP_070237103.1">
    <property type="nucleotide sequence ID" value="NZ_CP017478.1"/>
</dbReference>
<evidence type="ECO:0000313" key="2">
    <source>
        <dbReference type="Proteomes" id="UP000176050"/>
    </source>
</evidence>
<keyword evidence="2" id="KW-1185">Reference proteome</keyword>